<dbReference type="AlphaFoldDB" id="A0AAD5XS08"/>
<feature type="region of interest" description="Disordered" evidence="3">
    <location>
        <begin position="50"/>
        <end position="164"/>
    </location>
</feature>
<dbReference type="SMART" id="SM00028">
    <property type="entry name" value="TPR"/>
    <property type="match status" value="2"/>
</dbReference>
<proteinExistence type="predicted"/>
<dbReference type="Gene3D" id="3.10.50.40">
    <property type="match status" value="1"/>
</dbReference>
<dbReference type="InterPro" id="IPR046357">
    <property type="entry name" value="PPIase_dom_sf"/>
</dbReference>
<accession>A0AAD5XS08</accession>
<dbReference type="Proteomes" id="UP001212152">
    <property type="component" value="Unassembled WGS sequence"/>
</dbReference>
<organism evidence="4 5">
    <name type="scientific">Geranomyces variabilis</name>
    <dbReference type="NCBI Taxonomy" id="109894"/>
    <lineage>
        <taxon>Eukaryota</taxon>
        <taxon>Fungi</taxon>
        <taxon>Fungi incertae sedis</taxon>
        <taxon>Chytridiomycota</taxon>
        <taxon>Chytridiomycota incertae sedis</taxon>
        <taxon>Chytridiomycetes</taxon>
        <taxon>Spizellomycetales</taxon>
        <taxon>Powellomycetaceae</taxon>
        <taxon>Geranomyces</taxon>
    </lineage>
</organism>
<protein>
    <submittedName>
        <fullName evidence="4">Uncharacterized protein</fullName>
    </submittedName>
</protein>
<dbReference type="InterPro" id="IPR019734">
    <property type="entry name" value="TPR_rpt"/>
</dbReference>
<sequence>MADYKGMEPIVPDAGILKITLREPVANQPPPNWVRGANARFHYSVFIYTPEEQPHPHPHPAPGEHDKCSSGNGGGVKKGTAKMGKGDGGGGGRNCGHTHAHVHKQTAARPSHPSPPRLSEMVDKAAGLAGSSDARADADDASSSAEPFPRPVRRKVGDTREDTPDAPFELRIGYKFSVTAMELAVKSMRVGEKARFLCMPQYCEVNQELDPLFQSDARTNVLNNPGSLSITSLSLNQGYVQLAKVLKQEKENRENALKGLPPKPVQKGGGCCAHSMREEMEAHSDLAELHGVPLEFEIDLLEVLPPEGYTREPWEMELVDKYREAPLRKDEGAALYKEGKWAEALAKYTRALALLESVGMSTVVQDMRRADGSPEAEGVSLAVVDSITLACRLNFAACKLKLGDLPPVIVQCTEVLNHEPENRKALFRRGQAYARIGRDLELAQADFAKFENVLSRADPEKKGPEWAELRKEQMLLRGKLEAHREKERKMFGNIFG</sequence>
<evidence type="ECO:0000313" key="5">
    <source>
        <dbReference type="Proteomes" id="UP001212152"/>
    </source>
</evidence>
<dbReference type="EMBL" id="JADGJQ010000019">
    <property type="protein sequence ID" value="KAJ3179829.1"/>
    <property type="molecule type" value="Genomic_DNA"/>
</dbReference>
<dbReference type="GO" id="GO:0003755">
    <property type="term" value="F:peptidyl-prolyl cis-trans isomerase activity"/>
    <property type="evidence" value="ECO:0007669"/>
    <property type="project" value="InterPro"/>
</dbReference>
<dbReference type="InterPro" id="IPR011990">
    <property type="entry name" value="TPR-like_helical_dom_sf"/>
</dbReference>
<evidence type="ECO:0000256" key="3">
    <source>
        <dbReference type="SAM" id="MobiDB-lite"/>
    </source>
</evidence>
<evidence type="ECO:0000313" key="4">
    <source>
        <dbReference type="EMBL" id="KAJ3179829.1"/>
    </source>
</evidence>
<keyword evidence="5" id="KW-1185">Reference proteome</keyword>
<evidence type="ECO:0000256" key="1">
    <source>
        <dbReference type="ARBA" id="ARBA00022737"/>
    </source>
</evidence>
<dbReference type="SUPFAM" id="SSF48452">
    <property type="entry name" value="TPR-like"/>
    <property type="match status" value="1"/>
</dbReference>
<dbReference type="Gene3D" id="1.25.40.10">
    <property type="entry name" value="Tetratricopeptide repeat domain"/>
    <property type="match status" value="1"/>
</dbReference>
<comment type="caution">
    <text evidence="4">The sequence shown here is derived from an EMBL/GenBank/DDBJ whole genome shotgun (WGS) entry which is preliminary data.</text>
</comment>
<name>A0AAD5XS08_9FUNG</name>
<keyword evidence="1" id="KW-0677">Repeat</keyword>
<dbReference type="InterPro" id="IPR039663">
    <property type="entry name" value="AIP/AIPL1/TTC9"/>
</dbReference>
<gene>
    <name evidence="4" type="ORF">HDU87_002397</name>
</gene>
<evidence type="ECO:0000256" key="2">
    <source>
        <dbReference type="ARBA" id="ARBA00022803"/>
    </source>
</evidence>
<dbReference type="PANTHER" id="PTHR11242">
    <property type="entry name" value="ARYL HYDROCARBON RECEPTOR INTERACTING PROTEIN RELATED"/>
    <property type="match status" value="1"/>
</dbReference>
<dbReference type="SUPFAM" id="SSF54534">
    <property type="entry name" value="FKBP-like"/>
    <property type="match status" value="1"/>
</dbReference>
<dbReference type="PANTHER" id="PTHR11242:SF0">
    <property type="entry name" value="TPR_REGION DOMAIN-CONTAINING PROTEIN"/>
    <property type="match status" value="1"/>
</dbReference>
<feature type="compositionally biased region" description="Basic residues" evidence="3">
    <location>
        <begin position="96"/>
        <end position="106"/>
    </location>
</feature>
<keyword evidence="2" id="KW-0802">TPR repeat</keyword>
<reference evidence="4" key="1">
    <citation type="submission" date="2020-05" db="EMBL/GenBank/DDBJ databases">
        <title>Phylogenomic resolution of chytrid fungi.</title>
        <authorList>
            <person name="Stajich J.E."/>
            <person name="Amses K."/>
            <person name="Simmons R."/>
            <person name="Seto K."/>
            <person name="Myers J."/>
            <person name="Bonds A."/>
            <person name="Quandt C.A."/>
            <person name="Barry K."/>
            <person name="Liu P."/>
            <person name="Grigoriev I."/>
            <person name="Longcore J.E."/>
            <person name="James T.Y."/>
        </authorList>
    </citation>
    <scope>NUCLEOTIDE SEQUENCE</scope>
    <source>
        <strain evidence="4">JEL0379</strain>
    </source>
</reference>